<name>A0A5N5FPJ0_9ROSA</name>
<dbReference type="Proteomes" id="UP000327157">
    <property type="component" value="Unassembled WGS sequence"/>
</dbReference>
<evidence type="ECO:0000313" key="3">
    <source>
        <dbReference type="Proteomes" id="UP000327157"/>
    </source>
</evidence>
<reference evidence="2 3" key="1">
    <citation type="submission" date="2019-09" db="EMBL/GenBank/DDBJ databases">
        <authorList>
            <person name="Ou C."/>
        </authorList>
    </citation>
    <scope>NUCLEOTIDE SEQUENCE [LARGE SCALE GENOMIC DNA]</scope>
    <source>
        <strain evidence="2">S2</strain>
        <tissue evidence="2">Leaf</tissue>
    </source>
</reference>
<protein>
    <submittedName>
        <fullName evidence="2">Uncharacterized protein</fullName>
    </submittedName>
</protein>
<organism evidence="2 3">
    <name type="scientific">Pyrus ussuriensis x Pyrus communis</name>
    <dbReference type="NCBI Taxonomy" id="2448454"/>
    <lineage>
        <taxon>Eukaryota</taxon>
        <taxon>Viridiplantae</taxon>
        <taxon>Streptophyta</taxon>
        <taxon>Embryophyta</taxon>
        <taxon>Tracheophyta</taxon>
        <taxon>Spermatophyta</taxon>
        <taxon>Magnoliopsida</taxon>
        <taxon>eudicotyledons</taxon>
        <taxon>Gunneridae</taxon>
        <taxon>Pentapetalae</taxon>
        <taxon>rosids</taxon>
        <taxon>fabids</taxon>
        <taxon>Rosales</taxon>
        <taxon>Rosaceae</taxon>
        <taxon>Amygdaloideae</taxon>
        <taxon>Maleae</taxon>
        <taxon>Pyrus</taxon>
    </lineage>
</organism>
<dbReference type="EMBL" id="SMOL01000580">
    <property type="protein sequence ID" value="KAB2604797.1"/>
    <property type="molecule type" value="Genomic_DNA"/>
</dbReference>
<feature type="region of interest" description="Disordered" evidence="1">
    <location>
        <begin position="234"/>
        <end position="262"/>
    </location>
</feature>
<feature type="compositionally biased region" description="Basic and acidic residues" evidence="1">
    <location>
        <begin position="239"/>
        <end position="262"/>
    </location>
</feature>
<dbReference type="AlphaFoldDB" id="A0A5N5FPJ0"/>
<sequence>MHYPCFVEIIERRKNMIPAITRWDTSMIHKVIKNVPVEKIKNIENIIGLDQNVINNEQENDNININEAQTEFKQLFGEEMIKLDAIAQKHIIDMDTTMSEELFDEFKKAMSITEKRYITFREMMAYLVDTSNKKCLIFGQINKMLNNEIEKLLRKLMTNANTLKINDYLNHIGVLKMKLEKKPSLVPNAAEIQVHMKTPIVEPIPNATDMEVQMETPTAKGIPNVAQMEVQMKAPISDDVQKDDNKGKEYVTEGKVRQEQWS</sequence>
<evidence type="ECO:0000313" key="2">
    <source>
        <dbReference type="EMBL" id="KAB2604797.1"/>
    </source>
</evidence>
<comment type="caution">
    <text evidence="2">The sequence shown here is derived from an EMBL/GenBank/DDBJ whole genome shotgun (WGS) entry which is preliminary data.</text>
</comment>
<reference evidence="2 3" key="2">
    <citation type="submission" date="2019-11" db="EMBL/GenBank/DDBJ databases">
        <title>A de novo genome assembly of a pear dwarfing rootstock.</title>
        <authorList>
            <person name="Wang F."/>
            <person name="Wang J."/>
            <person name="Li S."/>
            <person name="Zhang Y."/>
            <person name="Fang M."/>
            <person name="Ma L."/>
            <person name="Zhao Y."/>
            <person name="Jiang S."/>
        </authorList>
    </citation>
    <scope>NUCLEOTIDE SEQUENCE [LARGE SCALE GENOMIC DNA]</scope>
    <source>
        <strain evidence="2">S2</strain>
        <tissue evidence="2">Leaf</tissue>
    </source>
</reference>
<accession>A0A5N5FPJ0</accession>
<proteinExistence type="predicted"/>
<evidence type="ECO:0000256" key="1">
    <source>
        <dbReference type="SAM" id="MobiDB-lite"/>
    </source>
</evidence>
<keyword evidence="3" id="KW-1185">Reference proteome</keyword>
<gene>
    <name evidence="2" type="ORF">D8674_037919</name>
</gene>